<dbReference type="AlphaFoldDB" id="A0A4Q7NQ14"/>
<feature type="region of interest" description="Disordered" evidence="1">
    <location>
        <begin position="21"/>
        <end position="58"/>
    </location>
</feature>
<protein>
    <submittedName>
        <fullName evidence="2">Uncharacterized protein</fullName>
    </submittedName>
</protein>
<dbReference type="EMBL" id="SGXD01000003">
    <property type="protein sequence ID" value="RZS87076.1"/>
    <property type="molecule type" value="Genomic_DNA"/>
</dbReference>
<accession>A0A4Q7NQ14</accession>
<evidence type="ECO:0000313" key="2">
    <source>
        <dbReference type="EMBL" id="RZS87076.1"/>
    </source>
</evidence>
<sequence length="249" mass="25317">MPLLAVLASCSAGDGTPTGAPTALALHAGAPTGSPTPRPGTFTSAEPTPSTPSGPTTRGAKALLAKTLATFASGKACRVKGRTIVQGGHEVRIASLASTRDYDGTAWFDDSKIRIRRIGRTVWVRAEPAVLAQVVGIPLARAKAISGERYVTLPSTSPVLPAWLDLLDPARGLGVSGDPTVTPGKTYDGFPVVTLTGSKVGASLLVSAAGHPVVKGVIVPGANDPITVIGCGIALDKLMPPPKGLIIKR</sequence>
<name>A0A4Q7NQ14_9ACTN</name>
<feature type="compositionally biased region" description="Low complexity" evidence="1">
    <location>
        <begin position="41"/>
        <end position="58"/>
    </location>
</feature>
<dbReference type="Proteomes" id="UP000293638">
    <property type="component" value="Unassembled WGS sequence"/>
</dbReference>
<evidence type="ECO:0000313" key="3">
    <source>
        <dbReference type="Proteomes" id="UP000293638"/>
    </source>
</evidence>
<reference evidence="2 3" key="1">
    <citation type="submission" date="2019-02" db="EMBL/GenBank/DDBJ databases">
        <title>Genomic Encyclopedia of Type Strains, Phase IV (KMG-IV): sequencing the most valuable type-strain genomes for metagenomic binning, comparative biology and taxonomic classification.</title>
        <authorList>
            <person name="Goeker M."/>
        </authorList>
    </citation>
    <scope>NUCLEOTIDE SEQUENCE [LARGE SCALE GENOMIC DNA]</scope>
    <source>
        <strain evidence="2 3">DSM 45622</strain>
    </source>
</reference>
<keyword evidence="3" id="KW-1185">Reference proteome</keyword>
<evidence type="ECO:0000256" key="1">
    <source>
        <dbReference type="SAM" id="MobiDB-lite"/>
    </source>
</evidence>
<proteinExistence type="predicted"/>
<gene>
    <name evidence="2" type="ORF">EV189_2498</name>
</gene>
<comment type="caution">
    <text evidence="2">The sequence shown here is derived from an EMBL/GenBank/DDBJ whole genome shotgun (WGS) entry which is preliminary data.</text>
</comment>
<organism evidence="2 3">
    <name type="scientific">Motilibacter rhizosphaerae</name>
    <dbReference type="NCBI Taxonomy" id="598652"/>
    <lineage>
        <taxon>Bacteria</taxon>
        <taxon>Bacillati</taxon>
        <taxon>Actinomycetota</taxon>
        <taxon>Actinomycetes</taxon>
        <taxon>Motilibacterales</taxon>
        <taxon>Motilibacteraceae</taxon>
        <taxon>Motilibacter</taxon>
    </lineage>
</organism>